<gene>
    <name evidence="1" type="ORF">GSOID_T00004150001</name>
</gene>
<dbReference type="OrthoDB" id="10295311at2759"/>
<dbReference type="AlphaFoldDB" id="E4X8L5"/>
<evidence type="ECO:0000313" key="2">
    <source>
        <dbReference type="Proteomes" id="UP000001307"/>
    </source>
</evidence>
<evidence type="ECO:0000313" key="1">
    <source>
        <dbReference type="EMBL" id="CBY08141.1"/>
    </source>
</evidence>
<dbReference type="Proteomes" id="UP000001307">
    <property type="component" value="Unassembled WGS sequence"/>
</dbReference>
<organism evidence="1">
    <name type="scientific">Oikopleura dioica</name>
    <name type="common">Tunicate</name>
    <dbReference type="NCBI Taxonomy" id="34765"/>
    <lineage>
        <taxon>Eukaryota</taxon>
        <taxon>Metazoa</taxon>
        <taxon>Chordata</taxon>
        <taxon>Tunicata</taxon>
        <taxon>Appendicularia</taxon>
        <taxon>Copelata</taxon>
        <taxon>Oikopleuridae</taxon>
        <taxon>Oikopleura</taxon>
    </lineage>
</organism>
<keyword evidence="2" id="KW-1185">Reference proteome</keyword>
<dbReference type="EMBL" id="FN653029">
    <property type="protein sequence ID" value="CBY08141.1"/>
    <property type="molecule type" value="Genomic_DNA"/>
</dbReference>
<name>E4X8L5_OIKDI</name>
<accession>E4X8L5</accession>
<sequence>MKLSTSLFLTVCRAAPSLENWLQDGIEPPFEALKQLVKESGQTEEKSWWEEKKAETGDKDWEELFPKIKEEFDSIPDEEKAAHGFEKYKNKAKYYEEKYGSNPDMKKMWEGKMAFFSQMKEHMGDIDWKAFAENMPWEKLSEKMEKIASGEWSMDSWSEKKAEMKTKMMETMLNANQALFHIRANDPAQRAMIDKLAEVTKELPSSTTCASMADSMYMWMIDELMESLVSDDVWMPNEIVDMMWAKLTPKLKSSKGHSSVVYLNRTSERMNRPAVGTVIGKRMVLTGLDACYSDVTLEKVEKWADYIGLEKFHEHLMWGSNENIFDNYDQFYMRFGKPAEGMSVLIDGQEHFPTGAMKIPSTKTRADLSDHFPFTDAQDVYENYVKVAPAARCLLFFDEKLPVMPACNPMDDGQIGRAKVMTTHEFAQKNNVVLGQMPKGFEDPQEAAMIGKAYQQIIDKRFWNKVADMETPCIHKEPKQCFMVSFCNWSKGMKSIPVGLVLGEECINKYGEQRCKEESFATFEWDQSWGLPAVSAPLLCAENGSVTLRGTFESLDEEGIANFKGHDNNLLEMLAIKDMKALYSN</sequence>
<dbReference type="InParanoid" id="E4X8L5"/>
<protein>
    <submittedName>
        <fullName evidence="1">Uncharacterized protein</fullName>
    </submittedName>
</protein>
<proteinExistence type="predicted"/>
<reference evidence="1" key="1">
    <citation type="journal article" date="2010" name="Science">
        <title>Plasticity of animal genome architecture unmasked by rapid evolution of a pelagic tunicate.</title>
        <authorList>
            <person name="Denoeud F."/>
            <person name="Henriet S."/>
            <person name="Mungpakdee S."/>
            <person name="Aury J.M."/>
            <person name="Da Silva C."/>
            <person name="Brinkmann H."/>
            <person name="Mikhaleva J."/>
            <person name="Olsen L.C."/>
            <person name="Jubin C."/>
            <person name="Canestro C."/>
            <person name="Bouquet J.M."/>
            <person name="Danks G."/>
            <person name="Poulain J."/>
            <person name="Campsteijn C."/>
            <person name="Adamski M."/>
            <person name="Cross I."/>
            <person name="Yadetie F."/>
            <person name="Muffato M."/>
            <person name="Louis A."/>
            <person name="Butcher S."/>
            <person name="Tsagkogeorga G."/>
            <person name="Konrad A."/>
            <person name="Singh S."/>
            <person name="Jensen M.F."/>
            <person name="Cong E.H."/>
            <person name="Eikeseth-Otteraa H."/>
            <person name="Noel B."/>
            <person name="Anthouard V."/>
            <person name="Porcel B.M."/>
            <person name="Kachouri-Lafond R."/>
            <person name="Nishino A."/>
            <person name="Ugolini M."/>
            <person name="Chourrout P."/>
            <person name="Nishida H."/>
            <person name="Aasland R."/>
            <person name="Huzurbazar S."/>
            <person name="Westhof E."/>
            <person name="Delsuc F."/>
            <person name="Lehrach H."/>
            <person name="Reinhardt R."/>
            <person name="Weissenbach J."/>
            <person name="Roy S.W."/>
            <person name="Artiguenave F."/>
            <person name="Postlethwait J.H."/>
            <person name="Manak J.R."/>
            <person name="Thompson E.M."/>
            <person name="Jaillon O."/>
            <person name="Du Pasquier L."/>
            <person name="Boudinot P."/>
            <person name="Liberles D.A."/>
            <person name="Volff J.N."/>
            <person name="Philippe H."/>
            <person name="Lenhard B."/>
            <person name="Roest Crollius H."/>
            <person name="Wincker P."/>
            <person name="Chourrout D."/>
        </authorList>
    </citation>
    <scope>NUCLEOTIDE SEQUENCE [LARGE SCALE GENOMIC DNA]</scope>
</reference>